<organism evidence="5 6">
    <name type="scientific">Pontiella desulfatans</name>
    <dbReference type="NCBI Taxonomy" id="2750659"/>
    <lineage>
        <taxon>Bacteria</taxon>
        <taxon>Pseudomonadati</taxon>
        <taxon>Kiritimatiellota</taxon>
        <taxon>Kiritimatiellia</taxon>
        <taxon>Kiritimatiellales</taxon>
        <taxon>Pontiellaceae</taxon>
        <taxon>Pontiella</taxon>
    </lineage>
</organism>
<keyword evidence="2" id="KW-0560">Oxidoreductase</keyword>
<evidence type="ECO:0000313" key="6">
    <source>
        <dbReference type="Proteomes" id="UP000366872"/>
    </source>
</evidence>
<evidence type="ECO:0000313" key="5">
    <source>
        <dbReference type="EMBL" id="VGO15206.1"/>
    </source>
</evidence>
<keyword evidence="6" id="KW-1185">Reference proteome</keyword>
<dbReference type="CDD" id="cd05374">
    <property type="entry name" value="17beta-HSD-like_SDR_c"/>
    <property type="match status" value="1"/>
</dbReference>
<dbReference type="RefSeq" id="WP_222847233.1">
    <property type="nucleotide sequence ID" value="NZ_CAAHFG010000002.1"/>
</dbReference>
<dbReference type="InterPro" id="IPR020904">
    <property type="entry name" value="Sc_DH/Rdtase_CS"/>
</dbReference>
<dbReference type="InterPro" id="IPR057326">
    <property type="entry name" value="KR_dom"/>
</dbReference>
<sequence length="287" mass="31269">MKVPPVADKSVLITGCSSGIGRAAAEMLRSKGWKVFPTARKSADLESLRQAGFEVVELDVSSSASIADAVDKVMDANGGRLGAVVNNAGFGMPGAIQDLTRDAMRQQFEVNVFGLQELTNGLIPLFRKQGYGRIVNVSSVVGRLALPFMGIYSASKFALEAISDAQRVELSPDSISVSLVEPGPIRTRFSTNCAGQGEERLDTGASKFGAAYKQYFEKRRNGGMSEDRFRLPPEAVAKKILHALESPRPKIRYKVTLPAYLGDLAARFVPARWIDRMMIDHVKKRFG</sequence>
<dbReference type="GO" id="GO:0016491">
    <property type="term" value="F:oxidoreductase activity"/>
    <property type="evidence" value="ECO:0007669"/>
    <property type="project" value="UniProtKB-KW"/>
</dbReference>
<proteinExistence type="inferred from homology"/>
<evidence type="ECO:0000256" key="1">
    <source>
        <dbReference type="ARBA" id="ARBA00006484"/>
    </source>
</evidence>
<dbReference type="EMBL" id="CAAHFG010000002">
    <property type="protein sequence ID" value="VGO15206.1"/>
    <property type="molecule type" value="Genomic_DNA"/>
</dbReference>
<dbReference type="SMART" id="SM00822">
    <property type="entry name" value="PKS_KR"/>
    <property type="match status" value="1"/>
</dbReference>
<dbReference type="Pfam" id="PF00106">
    <property type="entry name" value="adh_short"/>
    <property type="match status" value="1"/>
</dbReference>
<dbReference type="PROSITE" id="PS00061">
    <property type="entry name" value="ADH_SHORT"/>
    <property type="match status" value="1"/>
</dbReference>
<dbReference type="AlphaFoldDB" id="A0A6C2U738"/>
<evidence type="ECO:0000256" key="3">
    <source>
        <dbReference type="RuleBase" id="RU000363"/>
    </source>
</evidence>
<comment type="similarity">
    <text evidence="1 3">Belongs to the short-chain dehydrogenases/reductases (SDR) family.</text>
</comment>
<dbReference type="InterPro" id="IPR002347">
    <property type="entry name" value="SDR_fam"/>
</dbReference>
<dbReference type="PRINTS" id="PR00081">
    <property type="entry name" value="GDHRDH"/>
</dbReference>
<dbReference type="SUPFAM" id="SSF51735">
    <property type="entry name" value="NAD(P)-binding Rossmann-fold domains"/>
    <property type="match status" value="1"/>
</dbReference>
<accession>A0A6C2U738</accession>
<dbReference type="PANTHER" id="PTHR44169:SF6">
    <property type="entry name" value="NADPH-DEPENDENT 1-ACYLDIHYDROXYACETONE PHOSPHATE REDUCTASE"/>
    <property type="match status" value="1"/>
</dbReference>
<name>A0A6C2U738_PONDE</name>
<evidence type="ECO:0000256" key="2">
    <source>
        <dbReference type="ARBA" id="ARBA00023002"/>
    </source>
</evidence>
<gene>
    <name evidence="5" type="ORF">PDESU_03788</name>
</gene>
<evidence type="ECO:0000259" key="4">
    <source>
        <dbReference type="SMART" id="SM00822"/>
    </source>
</evidence>
<feature type="domain" description="Ketoreductase" evidence="4">
    <location>
        <begin position="9"/>
        <end position="183"/>
    </location>
</feature>
<dbReference type="PRINTS" id="PR00080">
    <property type="entry name" value="SDRFAMILY"/>
</dbReference>
<reference evidence="5 6" key="1">
    <citation type="submission" date="2019-04" db="EMBL/GenBank/DDBJ databases">
        <authorList>
            <person name="Van Vliet M D."/>
        </authorList>
    </citation>
    <scope>NUCLEOTIDE SEQUENCE [LARGE SCALE GENOMIC DNA]</scope>
    <source>
        <strain evidence="5 6">F1</strain>
    </source>
</reference>
<protein>
    <submittedName>
        <fullName evidence="5">Putative oxidoreductase</fullName>
    </submittedName>
</protein>
<dbReference type="Proteomes" id="UP000366872">
    <property type="component" value="Unassembled WGS sequence"/>
</dbReference>
<dbReference type="Gene3D" id="3.40.50.720">
    <property type="entry name" value="NAD(P)-binding Rossmann-like Domain"/>
    <property type="match status" value="1"/>
</dbReference>
<dbReference type="InterPro" id="IPR036291">
    <property type="entry name" value="NAD(P)-bd_dom_sf"/>
</dbReference>
<dbReference type="PANTHER" id="PTHR44169">
    <property type="entry name" value="NADPH-DEPENDENT 1-ACYLDIHYDROXYACETONE PHOSPHATE REDUCTASE"/>
    <property type="match status" value="1"/>
</dbReference>